<dbReference type="AlphaFoldDB" id="A0AAP2DNE1"/>
<feature type="binding site" evidence="7">
    <location>
        <position position="212"/>
    </location>
    <ligand>
        <name>Mg(2+)</name>
        <dbReference type="ChEBI" id="CHEBI:18420"/>
    </ligand>
</feature>
<keyword evidence="3 9" id="KW-0808">Transferase</keyword>
<dbReference type="Proteomes" id="UP001319200">
    <property type="component" value="Unassembled WGS sequence"/>
</dbReference>
<feature type="transmembrane region" description="Helical" evidence="8">
    <location>
        <begin position="123"/>
        <end position="147"/>
    </location>
</feature>
<feature type="transmembrane region" description="Helical" evidence="8">
    <location>
        <begin position="101"/>
        <end position="117"/>
    </location>
</feature>
<keyword evidence="7" id="KW-0460">Magnesium</keyword>
<dbReference type="GO" id="GO:0009103">
    <property type="term" value="P:lipopolysaccharide biosynthetic process"/>
    <property type="evidence" value="ECO:0007669"/>
    <property type="project" value="TreeGrafter"/>
</dbReference>
<accession>A0AAP2DNE1</accession>
<name>A0AAP2DNE1_9BACT</name>
<dbReference type="PROSITE" id="PS01347">
    <property type="entry name" value="MRAY_1"/>
    <property type="match status" value="1"/>
</dbReference>
<keyword evidence="2" id="KW-1003">Cell membrane</keyword>
<evidence type="ECO:0000256" key="2">
    <source>
        <dbReference type="ARBA" id="ARBA00022475"/>
    </source>
</evidence>
<dbReference type="Pfam" id="PF00953">
    <property type="entry name" value="Glycos_transf_4"/>
    <property type="match status" value="1"/>
</dbReference>
<evidence type="ECO:0000256" key="7">
    <source>
        <dbReference type="PIRSR" id="PIRSR600715-1"/>
    </source>
</evidence>
<feature type="transmembrane region" description="Helical" evidence="8">
    <location>
        <begin position="323"/>
        <end position="344"/>
    </location>
</feature>
<evidence type="ECO:0000256" key="8">
    <source>
        <dbReference type="SAM" id="Phobius"/>
    </source>
</evidence>
<evidence type="ECO:0000256" key="4">
    <source>
        <dbReference type="ARBA" id="ARBA00022692"/>
    </source>
</evidence>
<keyword evidence="5 8" id="KW-1133">Transmembrane helix</keyword>
<feature type="transmembrane region" description="Helical" evidence="8">
    <location>
        <begin position="215"/>
        <end position="236"/>
    </location>
</feature>
<dbReference type="GO" id="GO:0046872">
    <property type="term" value="F:metal ion binding"/>
    <property type="evidence" value="ECO:0007669"/>
    <property type="project" value="UniProtKB-KW"/>
</dbReference>
<comment type="caution">
    <text evidence="9">The sequence shown here is derived from an EMBL/GenBank/DDBJ whole genome shotgun (WGS) entry which is preliminary data.</text>
</comment>
<dbReference type="GO" id="GO:0071555">
    <property type="term" value="P:cell wall organization"/>
    <property type="evidence" value="ECO:0007669"/>
    <property type="project" value="TreeGrafter"/>
</dbReference>
<keyword evidence="6 8" id="KW-0472">Membrane</keyword>
<keyword evidence="4 8" id="KW-0812">Transmembrane</keyword>
<gene>
    <name evidence="9" type="ORF">KK083_21910</name>
</gene>
<evidence type="ECO:0000256" key="3">
    <source>
        <dbReference type="ARBA" id="ARBA00022679"/>
    </source>
</evidence>
<proteinExistence type="predicted"/>
<protein>
    <submittedName>
        <fullName evidence="9">Undecaprenyl/decaprenyl-phosphate alpha-N-acetylglucosaminyl 1-phosphate transferase</fullName>
    </submittedName>
</protein>
<dbReference type="EMBL" id="JAHESF010000027">
    <property type="protein sequence ID" value="MBT1699570.1"/>
    <property type="molecule type" value="Genomic_DNA"/>
</dbReference>
<feature type="transmembrane region" description="Helical" evidence="8">
    <location>
        <begin position="248"/>
        <end position="271"/>
    </location>
</feature>
<feature type="transmembrane region" description="Helical" evidence="8">
    <location>
        <begin position="183"/>
        <end position="203"/>
    </location>
</feature>
<dbReference type="GO" id="GO:0016780">
    <property type="term" value="F:phosphotransferase activity, for other substituted phosphate groups"/>
    <property type="evidence" value="ECO:0007669"/>
    <property type="project" value="InterPro"/>
</dbReference>
<feature type="transmembrane region" description="Helical" evidence="8">
    <location>
        <begin position="299"/>
        <end position="317"/>
    </location>
</feature>
<dbReference type="PANTHER" id="PTHR22926:SF3">
    <property type="entry name" value="UNDECAPRENYL-PHOSPHATE ALPHA-N-ACETYLGLUCOSAMINYL 1-PHOSPHATE TRANSFERASE"/>
    <property type="match status" value="1"/>
</dbReference>
<sequence length="354" mass="39487">MTIQLAAAITSFVISFLILPIIIKYSLKKNLVDIPGRRKIHKKVTPSMGGIAIFCGFFISTLIWLDFQSWGYIKFILVALFVIFFIGVRDDLVPLRPMLKLMGQIMSACLLIFLFDLKLKSLYGLFGIYELPEVVSFLLTLFTIIIITNSFNLIDGLDGLAGTIASIALFAFGTWFFLIGDTIFAIFSFTMLGAIFSFLIFNWEPSEVFMGDTGALVIGMLLAILAIHFINVNYALPVENPYKFNASVATAACFIIIPLVDTSRIIILRLLKGQSPFKPDKSHIHHAIMRLGKTHSQTTIILATAQVFYIVMALLFNNIGDKFMILGVVVVSVILSVILDRLILKKLDVKEVPE</sequence>
<comment type="subcellular location">
    <subcellularLocation>
        <location evidence="1">Cell membrane</location>
        <topology evidence="1">Multi-pass membrane protein</topology>
    </subcellularLocation>
</comment>
<feature type="transmembrane region" description="Helical" evidence="8">
    <location>
        <begin position="159"/>
        <end position="177"/>
    </location>
</feature>
<dbReference type="InterPro" id="IPR018480">
    <property type="entry name" value="PNAcMuramoyl-5peptid_Trfase_CS"/>
</dbReference>
<feature type="transmembrane region" description="Helical" evidence="8">
    <location>
        <begin position="6"/>
        <end position="27"/>
    </location>
</feature>
<feature type="transmembrane region" description="Helical" evidence="8">
    <location>
        <begin position="71"/>
        <end position="89"/>
    </location>
</feature>
<organism evidence="9 10">
    <name type="scientific">Chryseosolibacter histidini</name>
    <dbReference type="NCBI Taxonomy" id="2782349"/>
    <lineage>
        <taxon>Bacteria</taxon>
        <taxon>Pseudomonadati</taxon>
        <taxon>Bacteroidota</taxon>
        <taxon>Cytophagia</taxon>
        <taxon>Cytophagales</taxon>
        <taxon>Chryseotaleaceae</taxon>
        <taxon>Chryseosolibacter</taxon>
    </lineage>
</organism>
<dbReference type="PANTHER" id="PTHR22926">
    <property type="entry name" value="PHOSPHO-N-ACETYLMURAMOYL-PENTAPEPTIDE-TRANSFERASE"/>
    <property type="match status" value="1"/>
</dbReference>
<dbReference type="RefSeq" id="WP_254167597.1">
    <property type="nucleotide sequence ID" value="NZ_JAHESF010000027.1"/>
</dbReference>
<dbReference type="PROSITE" id="PS01348">
    <property type="entry name" value="MRAY_2"/>
    <property type="match status" value="1"/>
</dbReference>
<dbReference type="GO" id="GO:0005886">
    <property type="term" value="C:plasma membrane"/>
    <property type="evidence" value="ECO:0007669"/>
    <property type="project" value="UniProtKB-SubCell"/>
</dbReference>
<keyword evidence="7" id="KW-0479">Metal-binding</keyword>
<evidence type="ECO:0000256" key="6">
    <source>
        <dbReference type="ARBA" id="ARBA00023136"/>
    </source>
</evidence>
<evidence type="ECO:0000256" key="5">
    <source>
        <dbReference type="ARBA" id="ARBA00022989"/>
    </source>
</evidence>
<dbReference type="CDD" id="cd06853">
    <property type="entry name" value="GT_WecA_like"/>
    <property type="match status" value="1"/>
</dbReference>
<feature type="binding site" evidence="7">
    <location>
        <position position="152"/>
    </location>
    <ligand>
        <name>Mg(2+)</name>
        <dbReference type="ChEBI" id="CHEBI:18420"/>
    </ligand>
</feature>
<keyword evidence="10" id="KW-1185">Reference proteome</keyword>
<evidence type="ECO:0000313" key="10">
    <source>
        <dbReference type="Proteomes" id="UP001319200"/>
    </source>
</evidence>
<comment type="cofactor">
    <cofactor evidence="7">
        <name>Mg(2+)</name>
        <dbReference type="ChEBI" id="CHEBI:18420"/>
    </cofactor>
</comment>
<dbReference type="GO" id="GO:0044038">
    <property type="term" value="P:cell wall macromolecule biosynthetic process"/>
    <property type="evidence" value="ECO:0007669"/>
    <property type="project" value="TreeGrafter"/>
</dbReference>
<dbReference type="InterPro" id="IPR000715">
    <property type="entry name" value="Glycosyl_transferase_4"/>
</dbReference>
<feature type="transmembrane region" description="Helical" evidence="8">
    <location>
        <begin position="48"/>
        <end position="65"/>
    </location>
</feature>
<reference evidence="9 10" key="1">
    <citation type="submission" date="2021-05" db="EMBL/GenBank/DDBJ databases">
        <title>A Polyphasic approach of four new species of the genus Ohtaekwangia: Ohtaekwangia histidinii sp. nov., Ohtaekwangia cretensis sp. nov., Ohtaekwangia indiensis sp. nov., Ohtaekwangia reichenbachii sp. nov. from diverse environment.</title>
        <authorList>
            <person name="Octaviana S."/>
        </authorList>
    </citation>
    <scope>NUCLEOTIDE SEQUENCE [LARGE SCALE GENOMIC DNA]</scope>
    <source>
        <strain evidence="9 10">PWU4</strain>
    </source>
</reference>
<evidence type="ECO:0000313" key="9">
    <source>
        <dbReference type="EMBL" id="MBT1699570.1"/>
    </source>
</evidence>
<evidence type="ECO:0000256" key="1">
    <source>
        <dbReference type="ARBA" id="ARBA00004651"/>
    </source>
</evidence>